<dbReference type="AlphaFoldDB" id="A0AAW2BJ37"/>
<protein>
    <recommendedName>
        <fullName evidence="2">Srp40 C-terminal domain-containing protein</fullName>
    </recommendedName>
</protein>
<feature type="compositionally biased region" description="Basic and acidic residues" evidence="1">
    <location>
        <begin position="301"/>
        <end position="322"/>
    </location>
</feature>
<dbReference type="PANTHER" id="PTHR23216:SF1">
    <property type="entry name" value="NUCLEOLAR AND COILED-BODY PHOSPHOPROTEIN 1"/>
    <property type="match status" value="1"/>
</dbReference>
<keyword evidence="4" id="KW-1185">Reference proteome</keyword>
<evidence type="ECO:0000259" key="2">
    <source>
        <dbReference type="Pfam" id="PF05022"/>
    </source>
</evidence>
<proteinExistence type="predicted"/>
<feature type="compositionally biased region" description="Basic and acidic residues" evidence="1">
    <location>
        <begin position="484"/>
        <end position="493"/>
    </location>
</feature>
<feature type="compositionally biased region" description="Basic and acidic residues" evidence="1">
    <location>
        <begin position="429"/>
        <end position="439"/>
    </location>
</feature>
<dbReference type="InterPro" id="IPR039191">
    <property type="entry name" value="Nopp140-like"/>
</dbReference>
<evidence type="ECO:0000313" key="3">
    <source>
        <dbReference type="EMBL" id="KAK9985286.1"/>
    </source>
</evidence>
<dbReference type="PANTHER" id="PTHR23216">
    <property type="entry name" value="NUCLEOLAR AND COILED-BODY PHOSPHOPROTEIN 1"/>
    <property type="match status" value="1"/>
</dbReference>
<dbReference type="Proteomes" id="UP001459277">
    <property type="component" value="Unassembled WGS sequence"/>
</dbReference>
<organism evidence="3 4">
    <name type="scientific">Lithocarpus litseifolius</name>
    <dbReference type="NCBI Taxonomy" id="425828"/>
    <lineage>
        <taxon>Eukaryota</taxon>
        <taxon>Viridiplantae</taxon>
        <taxon>Streptophyta</taxon>
        <taxon>Embryophyta</taxon>
        <taxon>Tracheophyta</taxon>
        <taxon>Spermatophyta</taxon>
        <taxon>Magnoliopsida</taxon>
        <taxon>eudicotyledons</taxon>
        <taxon>Gunneridae</taxon>
        <taxon>Pentapetalae</taxon>
        <taxon>rosids</taxon>
        <taxon>fabids</taxon>
        <taxon>Fagales</taxon>
        <taxon>Fagaceae</taxon>
        <taxon>Lithocarpus</taxon>
    </lineage>
</organism>
<evidence type="ECO:0000256" key="1">
    <source>
        <dbReference type="SAM" id="MobiDB-lite"/>
    </source>
</evidence>
<dbReference type="EMBL" id="JAZDWU010000011">
    <property type="protein sequence ID" value="KAK9985286.1"/>
    <property type="molecule type" value="Genomic_DNA"/>
</dbReference>
<feature type="compositionally biased region" description="Polar residues" evidence="1">
    <location>
        <begin position="458"/>
        <end position="477"/>
    </location>
</feature>
<reference evidence="3 4" key="1">
    <citation type="submission" date="2024-01" db="EMBL/GenBank/DDBJ databases">
        <title>A telomere-to-telomere, gap-free genome of sweet tea (Lithocarpus litseifolius).</title>
        <authorList>
            <person name="Zhou J."/>
        </authorList>
    </citation>
    <scope>NUCLEOTIDE SEQUENCE [LARGE SCALE GENOMIC DNA]</scope>
    <source>
        <strain evidence="3">Zhou-2022a</strain>
        <tissue evidence="3">Leaf</tissue>
    </source>
</reference>
<gene>
    <name evidence="3" type="ORF">SO802_030237</name>
</gene>
<dbReference type="GO" id="GO:0005730">
    <property type="term" value="C:nucleolus"/>
    <property type="evidence" value="ECO:0007669"/>
    <property type="project" value="InterPro"/>
</dbReference>
<feature type="domain" description="Srp40 C-terminal" evidence="2">
    <location>
        <begin position="513"/>
        <end position="585"/>
    </location>
</feature>
<feature type="compositionally biased region" description="Basic and acidic residues" evidence="1">
    <location>
        <begin position="392"/>
        <end position="408"/>
    </location>
</feature>
<evidence type="ECO:0000313" key="4">
    <source>
        <dbReference type="Proteomes" id="UP001459277"/>
    </source>
</evidence>
<accession>A0AAW2BJ37</accession>
<dbReference type="InterPro" id="IPR007718">
    <property type="entry name" value="Srp40_C"/>
</dbReference>
<name>A0AAW2BJ37_9ROSI</name>
<dbReference type="Pfam" id="PF05022">
    <property type="entry name" value="SRP40_C"/>
    <property type="match status" value="1"/>
</dbReference>
<dbReference type="InterPro" id="IPR006594">
    <property type="entry name" value="LisH"/>
</dbReference>
<sequence>MRRDGKMMDSNFVASEIVGKLRQNHTACIDELWEIIHTKYNHELSYYKVCDAKQKAIAKIFGDWEESYQKLRKLLLAYLDQDSVVNRCGRRRSGEVRSALHWMPKTLRRRELEAVDPILLALKPRQVVLNMNMNMNMKKPSTDHKPLLLQAVAHFLDRNGFSKTLKKFLSEAQLQKDVLKCSTLDLEDICYKYMEMRNTGVINQNVQDTKADDTSKRDGECNSTVHLETRIKKNKKGSESDNYAVVNQSGATGKIPDSKNSNEMITNDAALELNVRSKDKKKSKKIFDTLGQGTEQVNTEISKEPADHFVRESLAEEPDMKRKERKKKKSKLESGSVPGAIEEKYKELVSSEEIVVKSKSKKKQKDGLVSESVFVGNSKDLETGDVNGNNSEKNEFDASHEVVANEKKGSKKRKRLASEENDSQALDKNAVEESERSEQPAKVNVSQGSDRSAGKASQGESGQVSSKDFQKPSSKNLDGQADGNTEKNEEKSTFHKNKKQRNGSVEPKTITAFQRVKADDVVFTDERLKDNSYWAKDGAENGYGAKAQEILGQVRGRDFRHEKTKKKRGTYRGGQIDLQSHSIKFNYSDDE</sequence>
<comment type="caution">
    <text evidence="3">The sequence shown here is derived from an EMBL/GenBank/DDBJ whole genome shotgun (WGS) entry which is preliminary data.</text>
</comment>
<dbReference type="SMART" id="SM00667">
    <property type="entry name" value="LisH"/>
    <property type="match status" value="1"/>
</dbReference>
<feature type="region of interest" description="Disordered" evidence="1">
    <location>
        <begin position="297"/>
        <end position="510"/>
    </location>
</feature>
<dbReference type="PROSITE" id="PS50896">
    <property type="entry name" value="LISH"/>
    <property type="match status" value="1"/>
</dbReference>